<dbReference type="STRING" id="33968.BMS77_08320"/>
<evidence type="ECO:0000313" key="1">
    <source>
        <dbReference type="EMBL" id="ORI97365.1"/>
    </source>
</evidence>
<organism evidence="1 2">
    <name type="scientific">Leuconostoc pseudomesenteroides</name>
    <dbReference type="NCBI Taxonomy" id="33968"/>
    <lineage>
        <taxon>Bacteria</taxon>
        <taxon>Bacillati</taxon>
        <taxon>Bacillota</taxon>
        <taxon>Bacilli</taxon>
        <taxon>Lactobacillales</taxon>
        <taxon>Lactobacillaceae</taxon>
        <taxon>Leuconostoc</taxon>
    </lineage>
</organism>
<keyword evidence="1" id="KW-0808">Transferase</keyword>
<protein>
    <submittedName>
        <fullName evidence="1">Acyltransferase</fullName>
    </submittedName>
</protein>
<comment type="caution">
    <text evidence="1">The sequence shown here is derived from an EMBL/GenBank/DDBJ whole genome shotgun (WGS) entry which is preliminary data.</text>
</comment>
<dbReference type="Proteomes" id="UP000192288">
    <property type="component" value="Unassembled WGS sequence"/>
</dbReference>
<dbReference type="eggNOG" id="COG4814">
    <property type="taxonomic scope" value="Bacteria"/>
</dbReference>
<dbReference type="InterPro" id="IPR029058">
    <property type="entry name" value="AB_hydrolase_fold"/>
</dbReference>
<proteinExistence type="predicted"/>
<dbReference type="EMBL" id="MPLS01000028">
    <property type="protein sequence ID" value="ORI97365.1"/>
    <property type="molecule type" value="Genomic_DNA"/>
</dbReference>
<reference evidence="1 2" key="1">
    <citation type="journal article" date="2017" name="Front. Microbiol.">
        <title>Genomic Characterization of Dairy Associated Leuconostoc Species and Diversity of Leuconostocs in Undefined Mixed Mesophilic Starter Cultures.</title>
        <authorList>
            <person name="Frantzen C.A."/>
            <person name="Kot W."/>
            <person name="Pedersen T.B."/>
            <person name="Ardo Y.M."/>
            <person name="Broadbent J.R."/>
            <person name="Neve H."/>
            <person name="Hansen L.H."/>
            <person name="Dal Bello F."/>
            <person name="Ostlie H.M."/>
            <person name="Kleppen H.P."/>
            <person name="Vogensen F.K."/>
            <person name="Holo H."/>
        </authorList>
    </citation>
    <scope>NUCLEOTIDE SEQUENCE [LARGE SCALE GENOMIC DNA]</scope>
    <source>
        <strain evidence="1 2">LMGCF08</strain>
    </source>
</reference>
<dbReference type="GO" id="GO:0016746">
    <property type="term" value="F:acyltransferase activity"/>
    <property type="evidence" value="ECO:0007669"/>
    <property type="project" value="UniProtKB-KW"/>
</dbReference>
<dbReference type="SUPFAM" id="SSF53474">
    <property type="entry name" value="alpha/beta-Hydrolases"/>
    <property type="match status" value="1"/>
</dbReference>
<dbReference type="AlphaFoldDB" id="A0A1X0VCA6"/>
<gene>
    <name evidence="1" type="ORF">BMR96_07595</name>
</gene>
<accession>A0A1X0VCA6</accession>
<dbReference type="Pfam" id="PF06028">
    <property type="entry name" value="DUF915"/>
    <property type="match status" value="1"/>
</dbReference>
<evidence type="ECO:0000313" key="2">
    <source>
        <dbReference type="Proteomes" id="UP000192288"/>
    </source>
</evidence>
<dbReference type="InterPro" id="IPR010315">
    <property type="entry name" value="DUF915_hydro-like"/>
</dbReference>
<dbReference type="RefSeq" id="WP_036066167.1">
    <property type="nucleotide sequence ID" value="NZ_MPLS01000028.1"/>
</dbReference>
<sequence length="277" mass="31181">MRNKLIIISSLVLMVIIGFFGHDWVTHTNNNQAKIQNSRMAPIIFIPGSSATINRFDNLLNKLNTPKSTHSILKVQVNTDGKLVYSGHIRANDEQPFIVIGFQNNQDGYDNIKKQYRWLNTAMADLQERYHFRNFQAIGHSNGGLIWTGFLENYYSSDSFNMTTLMTLGTPYNFSEVTLARRTVMLTDYINKSKKLPKGLSVYSIAGTEDYTDDGIVPVQSVIAGKYIFQKHVKAYTQITVSGSDAQHSSLPENTEVVSLIQEYLLANTDTTGRPTP</sequence>
<dbReference type="Gene3D" id="3.40.50.1820">
    <property type="entry name" value="alpha/beta hydrolase"/>
    <property type="match status" value="1"/>
</dbReference>
<keyword evidence="1" id="KW-0012">Acyltransferase</keyword>
<name>A0A1X0VCA6_LEUPS</name>